<dbReference type="GO" id="GO:0046167">
    <property type="term" value="P:glycerol-3-phosphate biosynthetic process"/>
    <property type="evidence" value="ECO:0007669"/>
    <property type="project" value="TreeGrafter"/>
</dbReference>
<dbReference type="CDD" id="cd07793">
    <property type="entry name" value="ASKHA_NBD_FGGY_GK5-like"/>
    <property type="match status" value="1"/>
</dbReference>
<dbReference type="Pfam" id="PF00293">
    <property type="entry name" value="NUDIX"/>
    <property type="match status" value="1"/>
</dbReference>
<dbReference type="InterPro" id="IPR037444">
    <property type="entry name" value="GK5"/>
</dbReference>
<dbReference type="GO" id="GO:0005524">
    <property type="term" value="F:ATP binding"/>
    <property type="evidence" value="ECO:0007669"/>
    <property type="project" value="UniProtKB-KW"/>
</dbReference>
<dbReference type="Pfam" id="PF25969">
    <property type="entry name" value="NUDT9_N"/>
    <property type="match status" value="1"/>
</dbReference>
<evidence type="ECO:0000256" key="10">
    <source>
        <dbReference type="ARBA" id="ARBA00047192"/>
    </source>
</evidence>
<dbReference type="PROSITE" id="PS51462">
    <property type="entry name" value="NUDIX"/>
    <property type="match status" value="1"/>
</dbReference>
<dbReference type="EMBL" id="KE346361">
    <property type="protein sequence ID" value="KJE90147.1"/>
    <property type="molecule type" value="Genomic_DNA"/>
</dbReference>
<dbReference type="InParanoid" id="A0A0D2VJK4"/>
<evidence type="ECO:0000259" key="13">
    <source>
        <dbReference type="PROSITE" id="PS51462"/>
    </source>
</evidence>
<keyword evidence="15" id="KW-1185">Reference proteome</keyword>
<dbReference type="InterPro" id="IPR015797">
    <property type="entry name" value="NUDIX_hydrolase-like_dom_sf"/>
</dbReference>
<dbReference type="AlphaFoldDB" id="A0A0D2VJK4"/>
<dbReference type="Pfam" id="PF02782">
    <property type="entry name" value="FGGY_C"/>
    <property type="match status" value="1"/>
</dbReference>
<evidence type="ECO:0000313" key="14">
    <source>
        <dbReference type="EMBL" id="KJE90147.1"/>
    </source>
</evidence>
<comment type="function">
    <text evidence="9">Skin-specific kinase that plays a key role in glycerol metabolism, catalyzing its phosphorylation to produce sn-glycerol 3-phosphate. Involved in skin-specific regulation of sterol regulatory element-binding protein (SREBP) processing and lipid biosynthesis.</text>
</comment>
<dbReference type="eggNOG" id="KOG4195">
    <property type="taxonomic scope" value="Eukaryota"/>
</dbReference>
<evidence type="ECO:0000256" key="9">
    <source>
        <dbReference type="ARBA" id="ARBA00045165"/>
    </source>
</evidence>
<dbReference type="PhylomeDB" id="A0A0D2VJK4"/>
<dbReference type="Proteomes" id="UP000008743">
    <property type="component" value="Unassembled WGS sequence"/>
</dbReference>
<evidence type="ECO:0000256" key="11">
    <source>
        <dbReference type="SAM" id="Coils"/>
    </source>
</evidence>
<dbReference type="SUPFAM" id="SSF55811">
    <property type="entry name" value="Nudix"/>
    <property type="match status" value="1"/>
</dbReference>
<comment type="subcellular location">
    <subcellularLocation>
        <location evidence="1">Cytoplasm</location>
    </subcellularLocation>
</comment>
<keyword evidence="3" id="KW-0963">Cytoplasm</keyword>
<comment type="similarity">
    <text evidence="2">Belongs to the FGGY kinase family.</text>
</comment>
<keyword evidence="6" id="KW-0418">Kinase</keyword>
<dbReference type="InterPro" id="IPR000086">
    <property type="entry name" value="NUDIX_hydrolase_dom"/>
</dbReference>
<dbReference type="STRING" id="595528.A0A0D2VJK4"/>
<dbReference type="CDD" id="cd03670">
    <property type="entry name" value="NUDIX_ADPRase_Nudt9"/>
    <property type="match status" value="1"/>
</dbReference>
<organism evidence="14 15">
    <name type="scientific">Capsaspora owczarzaki (strain ATCC 30864)</name>
    <dbReference type="NCBI Taxonomy" id="595528"/>
    <lineage>
        <taxon>Eukaryota</taxon>
        <taxon>Filasterea</taxon>
        <taxon>Capsaspora</taxon>
    </lineage>
</organism>
<dbReference type="GO" id="GO:0016301">
    <property type="term" value="F:kinase activity"/>
    <property type="evidence" value="ECO:0007669"/>
    <property type="project" value="UniProtKB-KW"/>
</dbReference>
<dbReference type="GO" id="GO:0047631">
    <property type="term" value="F:ADP-ribose diphosphatase activity"/>
    <property type="evidence" value="ECO:0007669"/>
    <property type="project" value="UniProtKB-ARBA"/>
</dbReference>
<dbReference type="RefSeq" id="XP_004364363.2">
    <property type="nucleotide sequence ID" value="XM_004364306.2"/>
</dbReference>
<dbReference type="GO" id="GO:0006641">
    <property type="term" value="P:triglyceride metabolic process"/>
    <property type="evidence" value="ECO:0007669"/>
    <property type="project" value="TreeGrafter"/>
</dbReference>
<keyword evidence="11" id="KW-0175">Coiled coil</keyword>
<proteinExistence type="inferred from homology"/>
<dbReference type="InterPro" id="IPR018485">
    <property type="entry name" value="FGGY_C"/>
</dbReference>
<dbReference type="Gene3D" id="3.90.79.10">
    <property type="entry name" value="Nucleoside Triphosphate Pyrophosphohydrolase"/>
    <property type="match status" value="1"/>
</dbReference>
<evidence type="ECO:0000256" key="4">
    <source>
        <dbReference type="ARBA" id="ARBA00022679"/>
    </source>
</evidence>
<dbReference type="OrthoDB" id="9972248at2759"/>
<dbReference type="SUPFAM" id="SSF53067">
    <property type="entry name" value="Actin-like ATPase domain"/>
    <property type="match status" value="2"/>
</dbReference>
<dbReference type="GO" id="GO:0005739">
    <property type="term" value="C:mitochondrion"/>
    <property type="evidence" value="ECO:0007669"/>
    <property type="project" value="TreeGrafter"/>
</dbReference>
<keyword evidence="7" id="KW-0067">ATP-binding</keyword>
<dbReference type="FunFam" id="3.90.79.10:FF:000021">
    <property type="entry name" value="ADP-ribose pyrophosphatase, mitochondrial isoform X1"/>
    <property type="match status" value="1"/>
</dbReference>
<feature type="compositionally biased region" description="Low complexity" evidence="12">
    <location>
        <begin position="544"/>
        <end position="553"/>
    </location>
</feature>
<evidence type="ECO:0000256" key="5">
    <source>
        <dbReference type="ARBA" id="ARBA00022741"/>
    </source>
</evidence>
<evidence type="ECO:0000313" key="15">
    <source>
        <dbReference type="Proteomes" id="UP000008743"/>
    </source>
</evidence>
<evidence type="ECO:0000256" key="6">
    <source>
        <dbReference type="ARBA" id="ARBA00022777"/>
    </source>
</evidence>
<dbReference type="Gene3D" id="3.30.420.40">
    <property type="match status" value="2"/>
</dbReference>
<gene>
    <name evidence="14" type="ORF">CAOG_001495</name>
</gene>
<sequence length="828" mass="90770">MSDLKYVLSLDVGTTGIRAVVLDQHTKVHGSSYVKTIPIYPHPGWIEMDPEILWSQCKQVITDAIKASKVPAAQISCLGITTQRNSFTNWNRDTGKPLHNFITWQDLRAAKLCREWNSSFSMKSVTTGAKLAHTFTRASRMKAASSFTFTTVQVSIRLAWIFQNIPEALPMAKAGKLMFGTVDTWLLYKFSAGALHATDYSNMSSTGLFDPFQMGWNDFVINMLSIPRSIFPEIRDTSGTFGSTEASLFGAPIPITAVVADQQSALFGECCFKRGDVKVTIGTGMMMDINTGSKPHASDKGLYPLVAWKIGDEVVFLAEAVASSAGSMIEWGQRFGLYQEPGQTQAMAESVPDSDGVYLVPGFNGLQAPYNDPNARAAFMGLTFGSTKEHCVRALLEAIAYQFKQLFDILKTDVPIRLNSVRMDGGVCRNAFLLQLCSTLTQTPLDIAETLDMTALGSAFLAGLAAGIWTSRDELSALRKSQRVFQPQPLSQAVRDTFRFWERTVQRCLSFDLKGSYFHDPANDKPGAALDRQESLRSMHAPKASTSGAASASKPHTKAREETYQGGVKRAAVSDSVVSWSADFPNYSPTDYTAPVVLSKPAWADVDVRTEKADLKFNAVDGAVDRTSFEGTYQIVDGLPRNPKGRTGLAGRGLLGRWGPNHAADPVVTRWQRDESGKQILVDGKPVLEFVAIKRKDNGQWAIPGGMVEPGDTVSATLKKEFGEEAMNSVEASEERKKELETQIDQLFGNGVTVFKGYVDDPRNTDNAWMETVAVNFHDDTTVFEAFKLQAGDDAGAVKWVAIDQSLALYASHVDFVQAAAKLHNAHW</sequence>
<evidence type="ECO:0000256" key="2">
    <source>
        <dbReference type="ARBA" id="ARBA00009156"/>
    </source>
</evidence>
<feature type="region of interest" description="Disordered" evidence="12">
    <location>
        <begin position="522"/>
        <end position="567"/>
    </location>
</feature>
<dbReference type="FunFam" id="3.30.420.40:FF:000102">
    <property type="entry name" value="Putative glycerol kinase 5"/>
    <property type="match status" value="1"/>
</dbReference>
<feature type="domain" description="Nudix hydrolase" evidence="13">
    <location>
        <begin position="671"/>
        <end position="823"/>
    </location>
</feature>
<dbReference type="PANTHER" id="PTHR10196:SF68">
    <property type="entry name" value="GLYCEROL KINASE 5-RELATED"/>
    <property type="match status" value="1"/>
</dbReference>
<reference evidence="15" key="1">
    <citation type="submission" date="2011-02" db="EMBL/GenBank/DDBJ databases">
        <title>The Genome Sequence of Capsaspora owczarzaki ATCC 30864.</title>
        <authorList>
            <person name="Russ C."/>
            <person name="Cuomo C."/>
            <person name="Burger G."/>
            <person name="Gray M.W."/>
            <person name="Holland P.W.H."/>
            <person name="King N."/>
            <person name="Lang F.B.F."/>
            <person name="Roger A.J."/>
            <person name="Ruiz-Trillo I."/>
            <person name="Young S.K."/>
            <person name="Zeng Q."/>
            <person name="Gargeya S."/>
            <person name="Alvarado L."/>
            <person name="Berlin A."/>
            <person name="Chapman S.B."/>
            <person name="Chen Z."/>
            <person name="Freedman E."/>
            <person name="Gellesch M."/>
            <person name="Goldberg J."/>
            <person name="Griggs A."/>
            <person name="Gujja S."/>
            <person name="Heilman E."/>
            <person name="Heiman D."/>
            <person name="Howarth C."/>
            <person name="Mehta T."/>
            <person name="Neiman D."/>
            <person name="Pearson M."/>
            <person name="Roberts A."/>
            <person name="Saif S."/>
            <person name="Shea T."/>
            <person name="Shenoy N."/>
            <person name="Sisk P."/>
            <person name="Stolte C."/>
            <person name="Sykes S."/>
            <person name="White J."/>
            <person name="Yandava C."/>
            <person name="Haas B."/>
            <person name="Nusbaum C."/>
            <person name="Birren B."/>
        </authorList>
    </citation>
    <scope>NUCLEOTIDE SEQUENCE</scope>
    <source>
        <strain evidence="15">ATCC 30864</strain>
    </source>
</reference>
<accession>A0A0D2VJK4</accession>
<dbReference type="GO" id="GO:0006071">
    <property type="term" value="P:glycerol metabolic process"/>
    <property type="evidence" value="ECO:0007669"/>
    <property type="project" value="TreeGrafter"/>
</dbReference>
<keyword evidence="5" id="KW-0547">Nucleotide-binding</keyword>
<evidence type="ECO:0000256" key="7">
    <source>
        <dbReference type="ARBA" id="ARBA00022840"/>
    </source>
</evidence>
<evidence type="ECO:0000256" key="1">
    <source>
        <dbReference type="ARBA" id="ARBA00004496"/>
    </source>
</evidence>
<dbReference type="FunFam" id="3.30.420.40:FF:000104">
    <property type="entry name" value="putative glycerol kinase 5"/>
    <property type="match status" value="1"/>
</dbReference>
<dbReference type="Pfam" id="PF00370">
    <property type="entry name" value="FGGY_N"/>
    <property type="match status" value="1"/>
</dbReference>
<evidence type="ECO:0000256" key="3">
    <source>
        <dbReference type="ARBA" id="ARBA00022490"/>
    </source>
</evidence>
<keyword evidence="4" id="KW-0808">Transferase</keyword>
<protein>
    <recommendedName>
        <fullName evidence="10">Glycerol kinase 5</fullName>
    </recommendedName>
    <alternativeName>
        <fullName evidence="8">ATP:glycerol 3-phosphotransferase 5</fullName>
    </alternativeName>
</protein>
<evidence type="ECO:0000256" key="8">
    <source>
        <dbReference type="ARBA" id="ARBA00033026"/>
    </source>
</evidence>
<name>A0A0D2VJK4_CAPO3</name>
<dbReference type="PANTHER" id="PTHR10196">
    <property type="entry name" value="SUGAR KINASE"/>
    <property type="match status" value="1"/>
</dbReference>
<evidence type="ECO:0000256" key="12">
    <source>
        <dbReference type="SAM" id="MobiDB-lite"/>
    </source>
</evidence>
<dbReference type="eggNOG" id="KOG2517">
    <property type="taxonomic scope" value="Eukaryota"/>
</dbReference>
<dbReference type="InterPro" id="IPR043129">
    <property type="entry name" value="ATPase_NBD"/>
</dbReference>
<feature type="coiled-coil region" evidence="11">
    <location>
        <begin position="723"/>
        <end position="750"/>
    </location>
</feature>
<dbReference type="InterPro" id="IPR018484">
    <property type="entry name" value="FGGY_N"/>
</dbReference>